<organism evidence="1 2">
    <name type="scientific">Lithospermum erythrorhizon</name>
    <name type="common">Purple gromwell</name>
    <name type="synonym">Lithospermum officinale var. erythrorhizon</name>
    <dbReference type="NCBI Taxonomy" id="34254"/>
    <lineage>
        <taxon>Eukaryota</taxon>
        <taxon>Viridiplantae</taxon>
        <taxon>Streptophyta</taxon>
        <taxon>Embryophyta</taxon>
        <taxon>Tracheophyta</taxon>
        <taxon>Spermatophyta</taxon>
        <taxon>Magnoliopsida</taxon>
        <taxon>eudicotyledons</taxon>
        <taxon>Gunneridae</taxon>
        <taxon>Pentapetalae</taxon>
        <taxon>asterids</taxon>
        <taxon>lamiids</taxon>
        <taxon>Boraginales</taxon>
        <taxon>Boraginaceae</taxon>
        <taxon>Boraginoideae</taxon>
        <taxon>Lithospermeae</taxon>
        <taxon>Lithospermum</taxon>
    </lineage>
</organism>
<proteinExistence type="predicted"/>
<name>A0AAV3PLI9_LITER</name>
<reference evidence="1 2" key="1">
    <citation type="submission" date="2024-01" db="EMBL/GenBank/DDBJ databases">
        <title>The complete chloroplast genome sequence of Lithospermum erythrorhizon: insights into the phylogenetic relationship among Boraginaceae species and the maternal lineages of purple gromwells.</title>
        <authorList>
            <person name="Okada T."/>
            <person name="Watanabe K."/>
        </authorList>
    </citation>
    <scope>NUCLEOTIDE SEQUENCE [LARGE SCALE GENOMIC DNA]</scope>
</reference>
<dbReference type="EMBL" id="BAABME010018069">
    <property type="protein sequence ID" value="GAA0152469.1"/>
    <property type="molecule type" value="Genomic_DNA"/>
</dbReference>
<sequence>MRSKNSLVGSISFRIDPPQLLLLQSKFLRVVADSGAKLVQFLLHGPHLEALLGQCLVQDMTLSGQPRSLMRSLGTKTKVGHSLHHPLIKYGCKDVMHGPVRRRLWRQCPCHRPGRSRRRSGMRGTGILNPSQSFHPLRGWAFPSEGMLGTSHVEEL</sequence>
<protein>
    <submittedName>
        <fullName evidence="1">Uncharacterized protein</fullName>
    </submittedName>
</protein>
<dbReference type="AlphaFoldDB" id="A0AAV3PLI9"/>
<accession>A0AAV3PLI9</accession>
<gene>
    <name evidence="1" type="ORF">LIER_37497</name>
</gene>
<keyword evidence="2" id="KW-1185">Reference proteome</keyword>
<evidence type="ECO:0000313" key="2">
    <source>
        <dbReference type="Proteomes" id="UP001454036"/>
    </source>
</evidence>
<dbReference type="Proteomes" id="UP001454036">
    <property type="component" value="Unassembled WGS sequence"/>
</dbReference>
<comment type="caution">
    <text evidence="1">The sequence shown here is derived from an EMBL/GenBank/DDBJ whole genome shotgun (WGS) entry which is preliminary data.</text>
</comment>
<evidence type="ECO:0000313" key="1">
    <source>
        <dbReference type="EMBL" id="GAA0152469.1"/>
    </source>
</evidence>